<dbReference type="RefSeq" id="XP_040691262.1">
    <property type="nucleotide sequence ID" value="XM_040838929.1"/>
</dbReference>
<organism evidence="2 3">
    <name type="scientific">Aspergillus wentii DTO 134E9</name>
    <dbReference type="NCBI Taxonomy" id="1073089"/>
    <lineage>
        <taxon>Eukaryota</taxon>
        <taxon>Fungi</taxon>
        <taxon>Dikarya</taxon>
        <taxon>Ascomycota</taxon>
        <taxon>Pezizomycotina</taxon>
        <taxon>Eurotiomycetes</taxon>
        <taxon>Eurotiomycetidae</taxon>
        <taxon>Eurotiales</taxon>
        <taxon>Aspergillaceae</taxon>
        <taxon>Aspergillus</taxon>
        <taxon>Aspergillus subgen. Cremei</taxon>
    </lineage>
</organism>
<feature type="compositionally biased region" description="Basic residues" evidence="1">
    <location>
        <begin position="120"/>
        <end position="129"/>
    </location>
</feature>
<name>A0A1L9RRJ2_ASPWE</name>
<evidence type="ECO:0000313" key="2">
    <source>
        <dbReference type="EMBL" id="OJJ37586.1"/>
    </source>
</evidence>
<dbReference type="EMBL" id="KV878211">
    <property type="protein sequence ID" value="OJJ37586.1"/>
    <property type="molecule type" value="Genomic_DNA"/>
</dbReference>
<dbReference type="Proteomes" id="UP000184383">
    <property type="component" value="Unassembled WGS sequence"/>
</dbReference>
<evidence type="ECO:0000313" key="3">
    <source>
        <dbReference type="Proteomes" id="UP000184383"/>
    </source>
</evidence>
<dbReference type="OrthoDB" id="4503032at2759"/>
<feature type="compositionally biased region" description="Polar residues" evidence="1">
    <location>
        <begin position="27"/>
        <end position="46"/>
    </location>
</feature>
<dbReference type="VEuPathDB" id="FungiDB:ASPWEDRAFT_67786"/>
<feature type="region of interest" description="Disordered" evidence="1">
    <location>
        <begin position="21"/>
        <end position="130"/>
    </location>
</feature>
<keyword evidence="3" id="KW-1185">Reference proteome</keyword>
<protein>
    <submittedName>
        <fullName evidence="2">Uncharacterized protein</fullName>
    </submittedName>
</protein>
<sequence length="209" mass="22599">MAFDENPLSFGSGNGLGAGFLHPFHNGTRQHGSGGPHNQNNGFGQNSTGGQGATNRKSGSKYRRGKNIAANQQTPRPNQFQGPAQQPGSPHRGRGRNLPRNNRQQRPPMPFGNSGLSTGRRGRKAHNGHRFRDIVMRDAPALIQASVDEPRDVEMTEAPPLLEPIEYLARGALAIQDLATSMLSLALSGEAGSITPEVEMTDAPFFFFY</sequence>
<accession>A0A1L9RRJ2</accession>
<evidence type="ECO:0000256" key="1">
    <source>
        <dbReference type="SAM" id="MobiDB-lite"/>
    </source>
</evidence>
<gene>
    <name evidence="2" type="ORF">ASPWEDRAFT_67786</name>
</gene>
<reference evidence="3" key="1">
    <citation type="journal article" date="2017" name="Genome Biol.">
        <title>Comparative genomics reveals high biological diversity and specific adaptations in the industrially and medically important fungal genus Aspergillus.</title>
        <authorList>
            <person name="de Vries R.P."/>
            <person name="Riley R."/>
            <person name="Wiebenga A."/>
            <person name="Aguilar-Osorio G."/>
            <person name="Amillis S."/>
            <person name="Uchima C.A."/>
            <person name="Anderluh G."/>
            <person name="Asadollahi M."/>
            <person name="Askin M."/>
            <person name="Barry K."/>
            <person name="Battaglia E."/>
            <person name="Bayram O."/>
            <person name="Benocci T."/>
            <person name="Braus-Stromeyer S.A."/>
            <person name="Caldana C."/>
            <person name="Canovas D."/>
            <person name="Cerqueira G.C."/>
            <person name="Chen F."/>
            <person name="Chen W."/>
            <person name="Choi C."/>
            <person name="Clum A."/>
            <person name="Dos Santos R.A."/>
            <person name="Damasio A.R."/>
            <person name="Diallinas G."/>
            <person name="Emri T."/>
            <person name="Fekete E."/>
            <person name="Flipphi M."/>
            <person name="Freyberg S."/>
            <person name="Gallo A."/>
            <person name="Gournas C."/>
            <person name="Habgood R."/>
            <person name="Hainaut M."/>
            <person name="Harispe M.L."/>
            <person name="Henrissat B."/>
            <person name="Hilden K.S."/>
            <person name="Hope R."/>
            <person name="Hossain A."/>
            <person name="Karabika E."/>
            <person name="Karaffa L."/>
            <person name="Karanyi Z."/>
            <person name="Krasevec N."/>
            <person name="Kuo A."/>
            <person name="Kusch H."/>
            <person name="LaButti K."/>
            <person name="Lagendijk E.L."/>
            <person name="Lapidus A."/>
            <person name="Levasseur A."/>
            <person name="Lindquist E."/>
            <person name="Lipzen A."/>
            <person name="Logrieco A.F."/>
            <person name="MacCabe A."/>
            <person name="Maekelae M.R."/>
            <person name="Malavazi I."/>
            <person name="Melin P."/>
            <person name="Meyer V."/>
            <person name="Mielnichuk N."/>
            <person name="Miskei M."/>
            <person name="Molnar A.P."/>
            <person name="Mule G."/>
            <person name="Ngan C.Y."/>
            <person name="Orejas M."/>
            <person name="Orosz E."/>
            <person name="Ouedraogo J.P."/>
            <person name="Overkamp K.M."/>
            <person name="Park H.-S."/>
            <person name="Perrone G."/>
            <person name="Piumi F."/>
            <person name="Punt P.J."/>
            <person name="Ram A.F."/>
            <person name="Ramon A."/>
            <person name="Rauscher S."/>
            <person name="Record E."/>
            <person name="Riano-Pachon D.M."/>
            <person name="Robert V."/>
            <person name="Roehrig J."/>
            <person name="Ruller R."/>
            <person name="Salamov A."/>
            <person name="Salih N.S."/>
            <person name="Samson R.A."/>
            <person name="Sandor E."/>
            <person name="Sanguinetti M."/>
            <person name="Schuetze T."/>
            <person name="Sepcic K."/>
            <person name="Shelest E."/>
            <person name="Sherlock G."/>
            <person name="Sophianopoulou V."/>
            <person name="Squina F.M."/>
            <person name="Sun H."/>
            <person name="Susca A."/>
            <person name="Todd R.B."/>
            <person name="Tsang A."/>
            <person name="Unkles S.E."/>
            <person name="van de Wiele N."/>
            <person name="van Rossen-Uffink D."/>
            <person name="Oliveira J.V."/>
            <person name="Vesth T.C."/>
            <person name="Visser J."/>
            <person name="Yu J.-H."/>
            <person name="Zhou M."/>
            <person name="Andersen M.R."/>
            <person name="Archer D.B."/>
            <person name="Baker S.E."/>
            <person name="Benoit I."/>
            <person name="Brakhage A.A."/>
            <person name="Braus G.H."/>
            <person name="Fischer R."/>
            <person name="Frisvad J.C."/>
            <person name="Goldman G.H."/>
            <person name="Houbraken J."/>
            <person name="Oakley B."/>
            <person name="Pocsi I."/>
            <person name="Scazzocchio C."/>
            <person name="Seiboth B."/>
            <person name="vanKuyk P.A."/>
            <person name="Wortman J."/>
            <person name="Dyer P.S."/>
            <person name="Grigoriev I.V."/>
        </authorList>
    </citation>
    <scope>NUCLEOTIDE SEQUENCE [LARGE SCALE GENOMIC DNA]</scope>
    <source>
        <strain evidence="3">DTO 134E9</strain>
    </source>
</reference>
<dbReference type="GeneID" id="63754777"/>
<feature type="compositionally biased region" description="Polar residues" evidence="1">
    <location>
        <begin position="69"/>
        <end position="88"/>
    </location>
</feature>
<proteinExistence type="predicted"/>
<dbReference type="AlphaFoldDB" id="A0A1L9RRJ2"/>